<keyword evidence="2" id="KW-1185">Reference proteome</keyword>
<sequence length="95" mass="10564">MGILKLNTPVKINGEEKQEIEYDLDALTGADIQNAVRELAKKQIVVSTMELDPNYHAALFAAAAGISFDDMANLKSKDYQKAVLISRDFFLESEE</sequence>
<dbReference type="EMBL" id="CP061336">
    <property type="protein sequence ID" value="QNU67264.1"/>
    <property type="molecule type" value="Genomic_DNA"/>
</dbReference>
<reference evidence="1 2" key="1">
    <citation type="submission" date="2020-09" db="EMBL/GenBank/DDBJ databases">
        <title>Characterization and genome sequencing of Ruminiclostridium sp. nov. MA18.</title>
        <authorList>
            <person name="Rettenmaier R."/>
            <person name="Kowollik M.-L."/>
            <person name="Liebl W."/>
            <person name="Zverlov V."/>
        </authorList>
    </citation>
    <scope>NUCLEOTIDE SEQUENCE [LARGE SCALE GENOMIC DNA]</scope>
    <source>
        <strain evidence="1 2">MA18</strain>
    </source>
</reference>
<proteinExistence type="predicted"/>
<dbReference type="RefSeq" id="WP_137699028.1">
    <property type="nucleotide sequence ID" value="NZ_CP061336.1"/>
</dbReference>
<dbReference type="KEGG" id="rher:EHE19_001590"/>
<evidence type="ECO:0000313" key="1">
    <source>
        <dbReference type="EMBL" id="QNU67264.1"/>
    </source>
</evidence>
<dbReference type="InterPro" id="IPR019289">
    <property type="entry name" value="Phage_tail_E/E"/>
</dbReference>
<organism evidence="1 2">
    <name type="scientific">Ruminiclostridium herbifermentans</name>
    <dbReference type="NCBI Taxonomy" id="2488810"/>
    <lineage>
        <taxon>Bacteria</taxon>
        <taxon>Bacillati</taxon>
        <taxon>Bacillota</taxon>
        <taxon>Clostridia</taxon>
        <taxon>Eubacteriales</taxon>
        <taxon>Oscillospiraceae</taxon>
        <taxon>Ruminiclostridium</taxon>
    </lineage>
</organism>
<dbReference type="Pfam" id="PF10109">
    <property type="entry name" value="Phage_TAC_7"/>
    <property type="match status" value="1"/>
</dbReference>
<dbReference type="AlphaFoldDB" id="A0A4U7JBB6"/>
<name>A0A4U7JBB6_9FIRM</name>
<evidence type="ECO:0000313" key="2">
    <source>
        <dbReference type="Proteomes" id="UP000306409"/>
    </source>
</evidence>
<dbReference type="Proteomes" id="UP000306409">
    <property type="component" value="Chromosome"/>
</dbReference>
<accession>A0A4U7JBB6</accession>
<protein>
    <submittedName>
        <fullName evidence="1">Phage tail assembly protein</fullName>
    </submittedName>
</protein>
<dbReference type="OrthoDB" id="2624394at2"/>
<gene>
    <name evidence="1" type="ORF">EHE19_001590</name>
</gene>